<protein>
    <submittedName>
        <fullName evidence="1">Uncharacterized protein</fullName>
    </submittedName>
</protein>
<sequence>MHDGFEICLLTLETFRDLLSTDIDKQAERQGDIKVDAQDVSFEGSAKANSSLEIKKALDDTTARLYWGRANDPKNKILGGMVGLLTYLSLNE</sequence>
<comment type="caution">
    <text evidence="1">The sequence shown here is derived from an EMBL/GenBank/DDBJ whole genome shotgun (WGS) entry which is preliminary data.</text>
</comment>
<name>A0AAV1SUK3_9ROSI</name>
<dbReference type="AlphaFoldDB" id="A0AAV1SUK3"/>
<organism evidence="1 2">
    <name type="scientific">Dovyalis caffra</name>
    <dbReference type="NCBI Taxonomy" id="77055"/>
    <lineage>
        <taxon>Eukaryota</taxon>
        <taxon>Viridiplantae</taxon>
        <taxon>Streptophyta</taxon>
        <taxon>Embryophyta</taxon>
        <taxon>Tracheophyta</taxon>
        <taxon>Spermatophyta</taxon>
        <taxon>Magnoliopsida</taxon>
        <taxon>eudicotyledons</taxon>
        <taxon>Gunneridae</taxon>
        <taxon>Pentapetalae</taxon>
        <taxon>rosids</taxon>
        <taxon>fabids</taxon>
        <taxon>Malpighiales</taxon>
        <taxon>Salicaceae</taxon>
        <taxon>Flacourtieae</taxon>
        <taxon>Dovyalis</taxon>
    </lineage>
</organism>
<evidence type="ECO:0000313" key="2">
    <source>
        <dbReference type="Proteomes" id="UP001314170"/>
    </source>
</evidence>
<reference evidence="1 2" key="1">
    <citation type="submission" date="2024-01" db="EMBL/GenBank/DDBJ databases">
        <authorList>
            <person name="Waweru B."/>
        </authorList>
    </citation>
    <scope>NUCLEOTIDE SEQUENCE [LARGE SCALE GENOMIC DNA]</scope>
</reference>
<accession>A0AAV1SUK3</accession>
<gene>
    <name evidence="1" type="ORF">DCAF_LOCUS26660</name>
</gene>
<evidence type="ECO:0000313" key="1">
    <source>
        <dbReference type="EMBL" id="CAK7356389.1"/>
    </source>
</evidence>
<dbReference type="Proteomes" id="UP001314170">
    <property type="component" value="Unassembled WGS sequence"/>
</dbReference>
<proteinExistence type="predicted"/>
<dbReference type="EMBL" id="CAWUPB010001197">
    <property type="protein sequence ID" value="CAK7356389.1"/>
    <property type="molecule type" value="Genomic_DNA"/>
</dbReference>
<keyword evidence="2" id="KW-1185">Reference proteome</keyword>